<dbReference type="CDD" id="cd00038">
    <property type="entry name" value="CAP_ED"/>
    <property type="match status" value="1"/>
</dbReference>
<dbReference type="Gene3D" id="1.10.287.70">
    <property type="match status" value="1"/>
</dbReference>
<feature type="transmembrane region" description="Helical" evidence="11">
    <location>
        <begin position="234"/>
        <end position="259"/>
    </location>
</feature>
<keyword evidence="9" id="KW-0407">Ion channel</keyword>
<feature type="compositionally biased region" description="Basic and acidic residues" evidence="10">
    <location>
        <begin position="1"/>
        <end position="16"/>
    </location>
</feature>
<dbReference type="InParanoid" id="A0A5E4FCL3"/>
<dbReference type="GO" id="GO:0005216">
    <property type="term" value="F:monoatomic ion channel activity"/>
    <property type="evidence" value="ECO:0007669"/>
    <property type="project" value="InterPro"/>
</dbReference>
<dbReference type="PROSITE" id="PS50042">
    <property type="entry name" value="CNMP_BINDING_3"/>
    <property type="match status" value="1"/>
</dbReference>
<dbReference type="SUPFAM" id="SSF51206">
    <property type="entry name" value="cAMP-binding domain-like"/>
    <property type="match status" value="1"/>
</dbReference>
<dbReference type="InterPro" id="IPR000595">
    <property type="entry name" value="cNMP-bd_dom"/>
</dbReference>
<evidence type="ECO:0000256" key="7">
    <source>
        <dbReference type="ARBA" id="ARBA00023136"/>
    </source>
</evidence>
<dbReference type="Pfam" id="PF00520">
    <property type="entry name" value="Ion_trans"/>
    <property type="match status" value="1"/>
</dbReference>
<proteinExistence type="inferred from homology"/>
<accession>A0A5E4FCL3</accession>
<dbReference type="PANTHER" id="PTHR45651">
    <property type="entry name" value="CYCLIC NUCLEOTIDE-GATED ION CHANNEL 15-RELATED-RELATED"/>
    <property type="match status" value="1"/>
</dbReference>
<dbReference type="InterPro" id="IPR005821">
    <property type="entry name" value="Ion_trans_dom"/>
</dbReference>
<dbReference type="SUPFAM" id="SSF81324">
    <property type="entry name" value="Voltage-gated potassium channels"/>
    <property type="match status" value="1"/>
</dbReference>
<evidence type="ECO:0000256" key="10">
    <source>
        <dbReference type="SAM" id="MobiDB-lite"/>
    </source>
</evidence>
<feature type="transmembrane region" description="Helical" evidence="11">
    <location>
        <begin position="168"/>
        <end position="190"/>
    </location>
</feature>
<dbReference type="PANTHER" id="PTHR45651:SF68">
    <property type="entry name" value="ION TRANSPORT DOMAIN-CONTAINING PROTEIN"/>
    <property type="match status" value="1"/>
</dbReference>
<evidence type="ECO:0000256" key="8">
    <source>
        <dbReference type="ARBA" id="ARBA00023286"/>
    </source>
</evidence>
<evidence type="ECO:0000256" key="2">
    <source>
        <dbReference type="ARBA" id="ARBA00010486"/>
    </source>
</evidence>
<evidence type="ECO:0000256" key="6">
    <source>
        <dbReference type="ARBA" id="ARBA00023065"/>
    </source>
</evidence>
<reference evidence="14" key="1">
    <citation type="journal article" date="2020" name="Plant J.">
        <title>Transposons played a major role in the diversification between the closely related almond and peach genomes: results from the almond genome sequence.</title>
        <authorList>
            <person name="Alioto T."/>
            <person name="Alexiou K.G."/>
            <person name="Bardil A."/>
            <person name="Barteri F."/>
            <person name="Castanera R."/>
            <person name="Cruz F."/>
            <person name="Dhingra A."/>
            <person name="Duval H."/>
            <person name="Fernandez I Marti A."/>
            <person name="Frias L."/>
            <person name="Galan B."/>
            <person name="Garcia J.L."/>
            <person name="Howad W."/>
            <person name="Gomez-Garrido J."/>
            <person name="Gut M."/>
            <person name="Julca I."/>
            <person name="Morata J."/>
            <person name="Puigdomenech P."/>
            <person name="Ribeca P."/>
            <person name="Rubio Cabetas M.J."/>
            <person name="Vlasova A."/>
            <person name="Wirthensohn M."/>
            <person name="Garcia-Mas J."/>
            <person name="Gabaldon T."/>
            <person name="Casacuberta J.M."/>
            <person name="Arus P."/>
        </authorList>
    </citation>
    <scope>NUCLEOTIDE SEQUENCE [LARGE SCALE GENOMIC DNA]</scope>
    <source>
        <strain evidence="14">cv. Texas</strain>
    </source>
</reference>
<evidence type="ECO:0000256" key="11">
    <source>
        <dbReference type="SAM" id="Phobius"/>
    </source>
</evidence>
<feature type="transmembrane region" description="Helical" evidence="11">
    <location>
        <begin position="361"/>
        <end position="378"/>
    </location>
</feature>
<evidence type="ECO:0000313" key="13">
    <source>
        <dbReference type="EMBL" id="VVA25854.1"/>
    </source>
</evidence>
<feature type="region of interest" description="Disordered" evidence="10">
    <location>
        <begin position="1"/>
        <end position="25"/>
    </location>
</feature>
<dbReference type="AlphaFoldDB" id="A0A5E4FCL3"/>
<evidence type="ECO:0000256" key="9">
    <source>
        <dbReference type="ARBA" id="ARBA00023303"/>
    </source>
</evidence>
<comment type="similarity">
    <text evidence="2">Belongs to the cyclic nucleotide-gated cation channel (TC 1.A.1.5) family.</text>
</comment>
<evidence type="ECO:0000256" key="3">
    <source>
        <dbReference type="ARBA" id="ARBA00022448"/>
    </source>
</evidence>
<keyword evidence="4 11" id="KW-0812">Transmembrane</keyword>
<keyword evidence="7 11" id="KW-0472">Membrane</keyword>
<feature type="domain" description="Cyclic nucleotide-binding" evidence="12">
    <location>
        <begin position="475"/>
        <end position="541"/>
    </location>
</feature>
<keyword evidence="8" id="KW-1071">Ligand-gated ion channel</keyword>
<organism evidence="13 14">
    <name type="scientific">Prunus dulcis</name>
    <name type="common">Almond</name>
    <name type="synonym">Amygdalus dulcis</name>
    <dbReference type="NCBI Taxonomy" id="3755"/>
    <lineage>
        <taxon>Eukaryota</taxon>
        <taxon>Viridiplantae</taxon>
        <taxon>Streptophyta</taxon>
        <taxon>Embryophyta</taxon>
        <taxon>Tracheophyta</taxon>
        <taxon>Spermatophyta</taxon>
        <taxon>Magnoliopsida</taxon>
        <taxon>eudicotyledons</taxon>
        <taxon>Gunneridae</taxon>
        <taxon>Pentapetalae</taxon>
        <taxon>rosids</taxon>
        <taxon>fabids</taxon>
        <taxon>Rosales</taxon>
        <taxon>Rosaceae</taxon>
        <taxon>Amygdaloideae</taxon>
        <taxon>Amygdaleae</taxon>
        <taxon>Prunus</taxon>
    </lineage>
</organism>
<evidence type="ECO:0000256" key="1">
    <source>
        <dbReference type="ARBA" id="ARBA00004141"/>
    </source>
</evidence>
<dbReference type="Gene3D" id="2.60.120.10">
    <property type="entry name" value="Jelly Rolls"/>
    <property type="match status" value="1"/>
</dbReference>
<gene>
    <name evidence="13" type="ORF">ALMOND_2B004053</name>
</gene>
<evidence type="ECO:0000313" key="14">
    <source>
        <dbReference type="Proteomes" id="UP000327085"/>
    </source>
</evidence>
<dbReference type="GO" id="GO:0016020">
    <property type="term" value="C:membrane"/>
    <property type="evidence" value="ECO:0007669"/>
    <property type="project" value="UniProtKB-SubCell"/>
</dbReference>
<name>A0A5E4FCL3_PRUDU</name>
<protein>
    <submittedName>
        <fullName evidence="13">PREDICTED: cyclic</fullName>
    </submittedName>
</protein>
<keyword evidence="5 11" id="KW-1133">Transmembrane helix</keyword>
<evidence type="ECO:0000256" key="4">
    <source>
        <dbReference type="ARBA" id="ARBA00022692"/>
    </source>
</evidence>
<comment type="subcellular location">
    <subcellularLocation>
        <location evidence="1">Membrane</location>
        <topology evidence="1">Multi-pass membrane protein</topology>
    </subcellularLocation>
</comment>
<dbReference type="Gramene" id="VVA25854">
    <property type="protein sequence ID" value="VVA25854"/>
    <property type="gene ID" value="Prudul26B004053"/>
</dbReference>
<dbReference type="InterPro" id="IPR014710">
    <property type="entry name" value="RmlC-like_jellyroll"/>
</dbReference>
<dbReference type="InterPro" id="IPR018490">
    <property type="entry name" value="cNMP-bd_dom_sf"/>
</dbReference>
<evidence type="ECO:0000256" key="5">
    <source>
        <dbReference type="ARBA" id="ARBA00022989"/>
    </source>
</evidence>
<feature type="transmembrane region" description="Helical" evidence="11">
    <location>
        <begin position="69"/>
        <end position="93"/>
    </location>
</feature>
<dbReference type="EMBL" id="CABIKO010000099">
    <property type="protein sequence ID" value="VVA25854.1"/>
    <property type="molecule type" value="Genomic_DNA"/>
</dbReference>
<keyword evidence="3" id="KW-0813">Transport</keyword>
<keyword evidence="6" id="KW-0406">Ion transport</keyword>
<evidence type="ECO:0000259" key="12">
    <source>
        <dbReference type="PROSITE" id="PS50042"/>
    </source>
</evidence>
<sequence>MANGKEETRLAVEEKPAIASGEQHSIQQRTIQHWRKALPFSKSAIEDEGHSSTNTDKTPDQPKSFLQEWWNTIFVVSCVLAVLLDPLFFYIPIIKEDRKCLKLDKRLKAISFALRSLTDLFYIADLMHRILARPKARTTKADEAVPLKRSKSMSMNVLAKAKRILQSYILLDILAVLPVPQVALSIFLSKMRGSKSLKTMKFLNSLVLLQYVPRVLPIYLLCHEREKTHKKAGIWVKSFLNFFLYILASHVIGALWYIFAIQREIACWQYACRSENGCEPNTFRCDDTSVRNVTVLNELCPINPPNATLFNFGIFVDALQYSVIQSTNFPDRFLNCFWWGLRHLSSFGQNLQTSTYAWENLFAVFISIIGLLLFLYLIGNIQTYMQFSTTTSEKQRRNMKMKGLEVELWLSKNRLPNTMKTRIMENVHRTLEENKNVHVEILFVLPPDYLSYVKRCLCLATLRKVPKLKDIEGLEELKGICEHFKPVIYAKDSFIIREGEALDMILLVTQGTVRSYTTSNGVKKDPTSTPKHIKQGDFYGEELISWASKFPPSTELPISDKNVRSITRVEAFALTAEDLKNHVLLRYFWWQFTKGIDLNNLTNSQMLQLKELAVINPQRAFRRRKRAEKPAALPLKTRSMSVFPILSER</sequence>
<dbReference type="Proteomes" id="UP000327085">
    <property type="component" value="Chromosome 5"/>
</dbReference>